<dbReference type="Gene3D" id="3.20.20.70">
    <property type="entry name" value="Aldolase class I"/>
    <property type="match status" value="1"/>
</dbReference>
<evidence type="ECO:0000256" key="7">
    <source>
        <dbReference type="ARBA" id="ARBA00020156"/>
    </source>
</evidence>
<evidence type="ECO:0000313" key="19">
    <source>
        <dbReference type="EMBL" id="KAK0038702.1"/>
    </source>
</evidence>
<dbReference type="InterPro" id="IPR010723">
    <property type="entry name" value="HemN_C"/>
</dbReference>
<keyword evidence="8" id="KW-0004">4Fe-4S</keyword>
<reference evidence="19" key="1">
    <citation type="journal article" date="2023" name="PLoS Negl. Trop. Dis.">
        <title>A genome sequence for Biomphalaria pfeifferi, the major vector snail for the human-infecting parasite Schistosoma mansoni.</title>
        <authorList>
            <person name="Bu L."/>
            <person name="Lu L."/>
            <person name="Laidemitt M.R."/>
            <person name="Zhang S.M."/>
            <person name="Mutuku M."/>
            <person name="Mkoji G."/>
            <person name="Steinauer M."/>
            <person name="Loker E.S."/>
        </authorList>
    </citation>
    <scope>NUCLEOTIDE SEQUENCE</scope>
    <source>
        <strain evidence="19">KasaAsao</strain>
    </source>
</reference>
<name>A0AAD8ETU7_BIOPF</name>
<comment type="caution">
    <text evidence="19">The sequence shown here is derived from an EMBL/GenBank/DDBJ whole genome shotgun (WGS) entry which is preliminary data.</text>
</comment>
<dbReference type="PROSITE" id="PS51918">
    <property type="entry name" value="RADICAL_SAM"/>
    <property type="match status" value="1"/>
</dbReference>
<dbReference type="Pfam" id="PF04055">
    <property type="entry name" value="Radical_SAM"/>
    <property type="match status" value="1"/>
</dbReference>
<keyword evidence="9" id="KW-0963">Cytoplasm</keyword>
<dbReference type="InterPro" id="IPR058240">
    <property type="entry name" value="rSAM_sf"/>
</dbReference>
<keyword evidence="11" id="KW-0479">Metal-binding</keyword>
<evidence type="ECO:0000259" key="18">
    <source>
        <dbReference type="PROSITE" id="PS51918"/>
    </source>
</evidence>
<keyword evidence="15" id="KW-0627">Porphyrin biosynthesis</keyword>
<evidence type="ECO:0000256" key="1">
    <source>
        <dbReference type="ARBA" id="ARBA00001966"/>
    </source>
</evidence>
<gene>
    <name evidence="19" type="ORF">Bpfe_031563</name>
</gene>
<evidence type="ECO:0000256" key="12">
    <source>
        <dbReference type="ARBA" id="ARBA00023002"/>
    </source>
</evidence>
<organism evidence="19 20">
    <name type="scientific">Biomphalaria pfeifferi</name>
    <name type="common">Bloodfluke planorb</name>
    <name type="synonym">Freshwater snail</name>
    <dbReference type="NCBI Taxonomy" id="112525"/>
    <lineage>
        <taxon>Eukaryota</taxon>
        <taxon>Metazoa</taxon>
        <taxon>Spiralia</taxon>
        <taxon>Lophotrochozoa</taxon>
        <taxon>Mollusca</taxon>
        <taxon>Gastropoda</taxon>
        <taxon>Heterobranchia</taxon>
        <taxon>Euthyneura</taxon>
        <taxon>Panpulmonata</taxon>
        <taxon>Hygrophila</taxon>
        <taxon>Lymnaeoidea</taxon>
        <taxon>Planorbidae</taxon>
        <taxon>Biomphalaria</taxon>
    </lineage>
</organism>
<dbReference type="SMART" id="SM00729">
    <property type="entry name" value="Elp3"/>
    <property type="match status" value="1"/>
</dbReference>
<accession>A0AAD8ETU7</accession>
<evidence type="ECO:0000256" key="17">
    <source>
        <dbReference type="ARBA" id="ARBA00048321"/>
    </source>
</evidence>
<protein>
    <recommendedName>
        <fullName evidence="7">Oxygen-independent coproporphyrinogen III oxidase</fullName>
        <ecNumber evidence="6">1.3.98.3</ecNumber>
    </recommendedName>
    <alternativeName>
        <fullName evidence="16">Coproporphyrinogen III dehydrogenase</fullName>
    </alternativeName>
</protein>
<evidence type="ECO:0000256" key="10">
    <source>
        <dbReference type="ARBA" id="ARBA00022691"/>
    </source>
</evidence>
<dbReference type="SUPFAM" id="SSF102114">
    <property type="entry name" value="Radical SAM enzymes"/>
    <property type="match status" value="1"/>
</dbReference>
<dbReference type="GO" id="GO:0051989">
    <property type="term" value="F:coproporphyrinogen dehydrogenase activity"/>
    <property type="evidence" value="ECO:0007669"/>
    <property type="project" value="UniProtKB-EC"/>
</dbReference>
<dbReference type="AlphaFoldDB" id="A0AAD8ETU7"/>
<keyword evidence="13" id="KW-0408">Iron</keyword>
<keyword evidence="14" id="KW-0411">Iron-sulfur</keyword>
<dbReference type="GO" id="GO:0004109">
    <property type="term" value="F:coproporphyrinogen oxidase activity"/>
    <property type="evidence" value="ECO:0007669"/>
    <property type="project" value="InterPro"/>
</dbReference>
<sequence>MIVTQKREHIAEYNRYLKKEMDLLVPLISKNRKVEQLHWGGGTPTHLFPDEIRDIGLNIKSRFDFSEDIEASVEIDPRELTFDHLKALREVGFNRTSFGVQDFNLKVQEAVNRIQSEELTRQTVAWARELGFQSINLDLIYGLPFQTLESFTETIDKVAEISPDRIAVFNYAHVPWLKKHMKLIKAEDLPSTEMRLQILKMTIEKLSDAGYEYIGMDHFAKPTDELAIAQKNGSLYRNFQGYSTKSGCDVYAFGLSAISQYENIYAQNLKNIREYYKRIDENLPATAVGYRMTADDHIRKETIMQLMCNLEIDKRDIETKFDIDFENYFAADIAKLNVFMQDGLLENDSDKVKVVGSGILVIRNIAMCFDAYLEKMMAEKPVFSKTV</sequence>
<comment type="similarity">
    <text evidence="4">Belongs to the anaerobic coproporphyrinogen-III oxidase family.</text>
</comment>
<dbReference type="Gene3D" id="1.10.10.920">
    <property type="match status" value="1"/>
</dbReference>
<keyword evidence="20" id="KW-1185">Reference proteome</keyword>
<evidence type="ECO:0000256" key="3">
    <source>
        <dbReference type="ARBA" id="ARBA00004785"/>
    </source>
</evidence>
<evidence type="ECO:0000256" key="6">
    <source>
        <dbReference type="ARBA" id="ARBA00011912"/>
    </source>
</evidence>
<evidence type="ECO:0000256" key="15">
    <source>
        <dbReference type="ARBA" id="ARBA00023244"/>
    </source>
</evidence>
<dbReference type="GO" id="GO:0051539">
    <property type="term" value="F:4 iron, 4 sulfur cluster binding"/>
    <property type="evidence" value="ECO:0007669"/>
    <property type="project" value="UniProtKB-KW"/>
</dbReference>
<dbReference type="GO" id="GO:0006782">
    <property type="term" value="P:protoporphyrinogen IX biosynthetic process"/>
    <property type="evidence" value="ECO:0007669"/>
    <property type="project" value="TreeGrafter"/>
</dbReference>
<dbReference type="GO" id="GO:0005737">
    <property type="term" value="C:cytoplasm"/>
    <property type="evidence" value="ECO:0007669"/>
    <property type="project" value="UniProtKB-SubCell"/>
</dbReference>
<dbReference type="Pfam" id="PF06969">
    <property type="entry name" value="HemN_C"/>
    <property type="match status" value="1"/>
</dbReference>
<evidence type="ECO:0000256" key="4">
    <source>
        <dbReference type="ARBA" id="ARBA00005493"/>
    </source>
</evidence>
<dbReference type="EC" id="1.3.98.3" evidence="6"/>
<dbReference type="InterPro" id="IPR034505">
    <property type="entry name" value="Coproporphyrinogen-III_oxidase"/>
</dbReference>
<evidence type="ECO:0000256" key="9">
    <source>
        <dbReference type="ARBA" id="ARBA00022490"/>
    </source>
</evidence>
<dbReference type="PANTHER" id="PTHR13932">
    <property type="entry name" value="COPROPORPHYRINIGEN III OXIDASE"/>
    <property type="match status" value="1"/>
</dbReference>
<dbReference type="InterPro" id="IPR007197">
    <property type="entry name" value="rSAM"/>
</dbReference>
<evidence type="ECO:0000256" key="11">
    <source>
        <dbReference type="ARBA" id="ARBA00022723"/>
    </source>
</evidence>
<evidence type="ECO:0000256" key="16">
    <source>
        <dbReference type="ARBA" id="ARBA00030263"/>
    </source>
</evidence>
<comment type="pathway">
    <text evidence="3">Porphyrin-containing compound metabolism; protoporphyrin-IX biosynthesis; protoporphyrinogen-IX from coproporphyrinogen-III (AdoMet route): step 1/1.</text>
</comment>
<dbReference type="InterPro" id="IPR013785">
    <property type="entry name" value="Aldolase_TIM"/>
</dbReference>
<dbReference type="Proteomes" id="UP001233172">
    <property type="component" value="Unassembled WGS sequence"/>
</dbReference>
<keyword evidence="10" id="KW-0949">S-adenosyl-L-methionine</keyword>
<evidence type="ECO:0000256" key="13">
    <source>
        <dbReference type="ARBA" id="ARBA00023004"/>
    </source>
</evidence>
<dbReference type="GO" id="GO:0046872">
    <property type="term" value="F:metal ion binding"/>
    <property type="evidence" value="ECO:0007669"/>
    <property type="project" value="UniProtKB-KW"/>
</dbReference>
<evidence type="ECO:0000256" key="8">
    <source>
        <dbReference type="ARBA" id="ARBA00022485"/>
    </source>
</evidence>
<dbReference type="PANTHER" id="PTHR13932:SF6">
    <property type="entry name" value="OXYGEN-INDEPENDENT COPROPORPHYRINOGEN III OXIDASE"/>
    <property type="match status" value="1"/>
</dbReference>
<proteinExistence type="inferred from homology"/>
<dbReference type="InterPro" id="IPR006638">
    <property type="entry name" value="Elp3/MiaA/NifB-like_rSAM"/>
</dbReference>
<comment type="subunit">
    <text evidence="5">Monomer.</text>
</comment>
<feature type="domain" description="Radical SAM core" evidence="18">
    <location>
        <begin position="1"/>
        <end position="212"/>
    </location>
</feature>
<keyword evidence="12" id="KW-0560">Oxidoreductase</keyword>
<dbReference type="EMBL" id="JASAOG010000495">
    <property type="protein sequence ID" value="KAK0038702.1"/>
    <property type="molecule type" value="Genomic_DNA"/>
</dbReference>
<evidence type="ECO:0000256" key="14">
    <source>
        <dbReference type="ARBA" id="ARBA00023014"/>
    </source>
</evidence>
<dbReference type="CDD" id="cd01335">
    <property type="entry name" value="Radical_SAM"/>
    <property type="match status" value="1"/>
</dbReference>
<comment type="subcellular location">
    <subcellularLocation>
        <location evidence="2">Cytoplasm</location>
    </subcellularLocation>
</comment>
<reference evidence="19" key="2">
    <citation type="submission" date="2023-04" db="EMBL/GenBank/DDBJ databases">
        <authorList>
            <person name="Bu L."/>
            <person name="Lu L."/>
            <person name="Laidemitt M.R."/>
            <person name="Zhang S.M."/>
            <person name="Mutuku M."/>
            <person name="Mkoji G."/>
            <person name="Steinauer M."/>
            <person name="Loker E.S."/>
        </authorList>
    </citation>
    <scope>NUCLEOTIDE SEQUENCE</scope>
    <source>
        <strain evidence="19">KasaAsao</strain>
        <tissue evidence="19">Whole Snail</tissue>
    </source>
</reference>
<evidence type="ECO:0000256" key="2">
    <source>
        <dbReference type="ARBA" id="ARBA00004496"/>
    </source>
</evidence>
<dbReference type="NCBIfam" id="TIGR00538">
    <property type="entry name" value="hemN"/>
    <property type="match status" value="1"/>
</dbReference>
<comment type="catalytic activity">
    <reaction evidence="17">
        <text>coproporphyrinogen III + 2 S-adenosyl-L-methionine = protoporphyrinogen IX + 2 5'-deoxyadenosine + 2 L-methionine + 2 CO2</text>
        <dbReference type="Rhea" id="RHEA:15425"/>
        <dbReference type="ChEBI" id="CHEBI:16526"/>
        <dbReference type="ChEBI" id="CHEBI:17319"/>
        <dbReference type="ChEBI" id="CHEBI:57307"/>
        <dbReference type="ChEBI" id="CHEBI:57309"/>
        <dbReference type="ChEBI" id="CHEBI:57844"/>
        <dbReference type="ChEBI" id="CHEBI:59789"/>
        <dbReference type="EC" id="1.3.98.3"/>
    </reaction>
</comment>
<evidence type="ECO:0000313" key="20">
    <source>
        <dbReference type="Proteomes" id="UP001233172"/>
    </source>
</evidence>
<evidence type="ECO:0000256" key="5">
    <source>
        <dbReference type="ARBA" id="ARBA00011245"/>
    </source>
</evidence>
<dbReference type="InterPro" id="IPR004558">
    <property type="entry name" value="Coprogen_oxidase_HemN"/>
</dbReference>
<dbReference type="FunFam" id="1.10.10.920:FF:000001">
    <property type="entry name" value="Coproporphyrinogen-III oxidase"/>
    <property type="match status" value="1"/>
</dbReference>
<comment type="cofactor">
    <cofactor evidence="1">
        <name>[4Fe-4S] cluster</name>
        <dbReference type="ChEBI" id="CHEBI:49883"/>
    </cofactor>
</comment>